<dbReference type="GO" id="GO:0016226">
    <property type="term" value="P:iron-sulfur cluster assembly"/>
    <property type="evidence" value="ECO:0007669"/>
    <property type="project" value="TreeGrafter"/>
</dbReference>
<dbReference type="SUPFAM" id="SSF101790">
    <property type="entry name" value="Aminomethyltransferase beta-barrel domain"/>
    <property type="match status" value="1"/>
</dbReference>
<protein>
    <submittedName>
        <fullName evidence="2">Folate-binding protein YgfZ</fullName>
    </submittedName>
</protein>
<accession>A0A7W1X0B2</accession>
<dbReference type="EMBL" id="JACEMT010000054">
    <property type="protein sequence ID" value="MBA4503523.1"/>
    <property type="molecule type" value="Genomic_DNA"/>
</dbReference>
<dbReference type="SUPFAM" id="SSF103025">
    <property type="entry name" value="Folate-binding domain"/>
    <property type="match status" value="1"/>
</dbReference>
<sequence>MHALWREWLNQPGIELKDDRVITTPAHDRSTTVVPLTEACIISVSGPDAHKFLQGQLSCDLADVDRLGSLPGAHCNIKGHMHSLYQVIRAEEARYWLRTRSSMAADALALLKKYIIFSKADAVQQDDLLGIGLCGPNAVSLTQQLEQAIPDASQARHDDTLSEFWFPAERLEEVMSLATATAGLGNSNAWELAAVDAAIPDLFPATREAFIPQMTNLQAFDGVSFTKGCYTGQEIVTRLQHRGQLKRPMYLAEIETAQPPTPGMPLASDNRANVGQLVRVAQCGEQRYRVLAVIIKEQAEQQSIHLEDAEGAQLQLMPLPYVLDPRLFESKR</sequence>
<proteinExistence type="predicted"/>
<dbReference type="Proteomes" id="UP000538931">
    <property type="component" value="Unassembled WGS sequence"/>
</dbReference>
<feature type="binding site" evidence="1">
    <location>
        <position position="163"/>
    </location>
    <ligand>
        <name>substrate</name>
    </ligand>
</feature>
<keyword evidence="3" id="KW-1185">Reference proteome</keyword>
<dbReference type="AlphaFoldDB" id="A0A7W1X0B2"/>
<dbReference type="Gene3D" id="3.30.70.1400">
    <property type="entry name" value="Aminomethyltransferase beta-barrel domains"/>
    <property type="match status" value="1"/>
</dbReference>
<organism evidence="2 3">
    <name type="scientific">Marinobacterium marinum</name>
    <dbReference type="NCBI Taxonomy" id="2756129"/>
    <lineage>
        <taxon>Bacteria</taxon>
        <taxon>Pseudomonadati</taxon>
        <taxon>Pseudomonadota</taxon>
        <taxon>Gammaproteobacteria</taxon>
        <taxon>Oceanospirillales</taxon>
        <taxon>Oceanospirillaceae</taxon>
        <taxon>Marinobacterium</taxon>
    </lineage>
</organism>
<dbReference type="InterPro" id="IPR045179">
    <property type="entry name" value="YgfZ/GcvT"/>
</dbReference>
<evidence type="ECO:0000256" key="1">
    <source>
        <dbReference type="PIRSR" id="PIRSR006487-1"/>
    </source>
</evidence>
<dbReference type="NCBIfam" id="TIGR03317">
    <property type="entry name" value="ygfZ_signature"/>
    <property type="match status" value="1"/>
</dbReference>
<name>A0A7W1X0B2_9GAMM</name>
<dbReference type="PIRSF" id="PIRSF006487">
    <property type="entry name" value="GcvT"/>
    <property type="match status" value="1"/>
</dbReference>
<dbReference type="InterPro" id="IPR029043">
    <property type="entry name" value="GcvT/YgfZ_C"/>
</dbReference>
<evidence type="ECO:0000313" key="3">
    <source>
        <dbReference type="Proteomes" id="UP000538931"/>
    </source>
</evidence>
<dbReference type="Gene3D" id="2.40.30.160">
    <property type="match status" value="1"/>
</dbReference>
<dbReference type="InterPro" id="IPR017703">
    <property type="entry name" value="YgfZ/GCV_T_CS"/>
</dbReference>
<comment type="caution">
    <text evidence="2">The sequence shown here is derived from an EMBL/GenBank/DDBJ whole genome shotgun (WGS) entry which is preliminary data.</text>
</comment>
<gene>
    <name evidence="2" type="ORF">H1S06_14285</name>
</gene>
<dbReference type="RefSeq" id="WP_181741390.1">
    <property type="nucleotide sequence ID" value="NZ_JACEMT010000054.1"/>
</dbReference>
<dbReference type="PANTHER" id="PTHR22602:SF0">
    <property type="entry name" value="TRANSFERASE CAF17, MITOCHONDRIAL-RELATED"/>
    <property type="match status" value="1"/>
</dbReference>
<reference evidence="2 3" key="1">
    <citation type="submission" date="2020-07" db="EMBL/GenBank/DDBJ databases">
        <title>Bacterium isolated from marien macroalgae.</title>
        <authorList>
            <person name="Zhu K."/>
            <person name="Lu D."/>
            <person name="Du Z."/>
        </authorList>
    </citation>
    <scope>NUCLEOTIDE SEQUENCE [LARGE SCALE GENOMIC DNA]</scope>
    <source>
        <strain evidence="2 3">3-1745</strain>
    </source>
</reference>
<evidence type="ECO:0000313" key="2">
    <source>
        <dbReference type="EMBL" id="MBA4503523.1"/>
    </source>
</evidence>
<dbReference type="Gene3D" id="3.30.70.1630">
    <property type="match status" value="1"/>
</dbReference>
<dbReference type="PANTHER" id="PTHR22602">
    <property type="entry name" value="TRANSFERASE CAF17, MITOCHONDRIAL-RELATED"/>
    <property type="match status" value="1"/>
</dbReference>